<reference evidence="1" key="1">
    <citation type="journal article" date="2020" name="Nature">
        <title>Giant virus diversity and host interactions through global metagenomics.</title>
        <authorList>
            <person name="Schulz F."/>
            <person name="Roux S."/>
            <person name="Paez-Espino D."/>
            <person name="Jungbluth S."/>
            <person name="Walsh D.A."/>
            <person name="Denef V.J."/>
            <person name="McMahon K.D."/>
            <person name="Konstantinidis K.T."/>
            <person name="Eloe-Fadrosh E.A."/>
            <person name="Kyrpides N.C."/>
            <person name="Woyke T."/>
        </authorList>
    </citation>
    <scope>NUCLEOTIDE SEQUENCE</scope>
    <source>
        <strain evidence="1">GVMAG-S-1063924-116</strain>
    </source>
</reference>
<name>A0A6C0JS59_9ZZZZ</name>
<sequence length="343" mass="37406">MYTSSTTGTVGSSERGALGWGNIKTAGPCYTYRYPPQEVNGLMVPSSQSRDSYVVENIAEKYDLMSCIYSDELNLALTTKECITVVPGDNPLNLCINEDGTQAPLGAVVQYYDDGPCAQTSCPGTLVATAVNYYPRLDTAYCLAFDQGAFTMLPCSAADPMQMIYEELDGSSLDPPLPKLMTPVSLYFRKDSLCLYREPGIVSVGINPSYAAVPDCQSFEVETRYTVGNNIVLGDCGDTPNWAWLSSFNIDNTLVPRQLVYIEGLDFTDAPQDGPSLIDWLAEQGAQSLYWSGFANQTAQLNSVAKKEECATRPFNSEALVWSTIQIEQNSPIRLGLSPLLPS</sequence>
<dbReference type="AlphaFoldDB" id="A0A6C0JS59"/>
<proteinExistence type="predicted"/>
<organism evidence="1">
    <name type="scientific">viral metagenome</name>
    <dbReference type="NCBI Taxonomy" id="1070528"/>
    <lineage>
        <taxon>unclassified sequences</taxon>
        <taxon>metagenomes</taxon>
        <taxon>organismal metagenomes</taxon>
    </lineage>
</organism>
<accession>A0A6C0JS59</accession>
<dbReference type="EMBL" id="MN740698">
    <property type="protein sequence ID" value="QHU08595.1"/>
    <property type="molecule type" value="Genomic_DNA"/>
</dbReference>
<evidence type="ECO:0000313" key="1">
    <source>
        <dbReference type="EMBL" id="QHU08595.1"/>
    </source>
</evidence>
<protein>
    <submittedName>
        <fullName evidence="1">Uncharacterized protein</fullName>
    </submittedName>
</protein>